<keyword evidence="2" id="KW-0808">Transferase</keyword>
<feature type="repeat" description="ANK" evidence="8">
    <location>
        <begin position="228"/>
        <end position="260"/>
    </location>
</feature>
<feature type="region of interest" description="Disordered" evidence="11">
    <location>
        <begin position="768"/>
        <end position="817"/>
    </location>
</feature>
<dbReference type="GO" id="GO:0004674">
    <property type="term" value="F:protein serine/threonine kinase activity"/>
    <property type="evidence" value="ECO:0007669"/>
    <property type="project" value="UniProtKB-KW"/>
</dbReference>
<feature type="coiled-coil region" evidence="10">
    <location>
        <begin position="648"/>
        <end position="675"/>
    </location>
</feature>
<feature type="compositionally biased region" description="Polar residues" evidence="11">
    <location>
        <begin position="698"/>
        <end position="710"/>
    </location>
</feature>
<feature type="compositionally biased region" description="Low complexity" evidence="11">
    <location>
        <begin position="598"/>
        <end position="611"/>
    </location>
</feature>
<dbReference type="Pfam" id="PF00023">
    <property type="entry name" value="Ank"/>
    <property type="match status" value="1"/>
</dbReference>
<dbReference type="Pfam" id="PF07714">
    <property type="entry name" value="PK_Tyr_Ser-Thr"/>
    <property type="match status" value="1"/>
</dbReference>
<dbReference type="InterPro" id="IPR008271">
    <property type="entry name" value="Ser/Thr_kinase_AS"/>
</dbReference>
<dbReference type="PROSITE" id="PS00107">
    <property type="entry name" value="PROTEIN_KINASE_ATP"/>
    <property type="match status" value="1"/>
</dbReference>
<dbReference type="SUPFAM" id="SSF48403">
    <property type="entry name" value="Ankyrin repeat"/>
    <property type="match status" value="3"/>
</dbReference>
<evidence type="ECO:0000256" key="2">
    <source>
        <dbReference type="ARBA" id="ARBA00022679"/>
    </source>
</evidence>
<keyword evidence="5" id="KW-0418">Kinase</keyword>
<feature type="repeat" description="ANK" evidence="8">
    <location>
        <begin position="149"/>
        <end position="172"/>
    </location>
</feature>
<name>A0A835WVJ0_9CHLO</name>
<dbReference type="InterPro" id="IPR002110">
    <property type="entry name" value="Ankyrin_rpt"/>
</dbReference>
<reference evidence="13" key="1">
    <citation type="journal article" date="2020" name="bioRxiv">
        <title>Comparative genomics of Chlamydomonas.</title>
        <authorList>
            <person name="Craig R.J."/>
            <person name="Hasan A.R."/>
            <person name="Ness R.W."/>
            <person name="Keightley P.D."/>
        </authorList>
    </citation>
    <scope>NUCLEOTIDE SEQUENCE</scope>
    <source>
        <strain evidence="13">CCAP 11/173</strain>
    </source>
</reference>
<feature type="region of interest" description="Disordered" evidence="11">
    <location>
        <begin position="852"/>
        <end position="1000"/>
    </location>
</feature>
<feature type="compositionally biased region" description="Basic and acidic residues" evidence="11">
    <location>
        <begin position="1141"/>
        <end position="1150"/>
    </location>
</feature>
<keyword evidence="7 8" id="KW-0040">ANK repeat</keyword>
<dbReference type="InterPro" id="IPR036770">
    <property type="entry name" value="Ankyrin_rpt-contain_sf"/>
</dbReference>
<keyword evidence="14" id="KW-1185">Reference proteome</keyword>
<dbReference type="Gene3D" id="1.25.40.20">
    <property type="entry name" value="Ankyrin repeat-containing domain"/>
    <property type="match status" value="5"/>
</dbReference>
<feature type="compositionally biased region" description="Basic and acidic residues" evidence="11">
    <location>
        <begin position="852"/>
        <end position="866"/>
    </location>
</feature>
<keyword evidence="3" id="KW-0677">Repeat</keyword>
<evidence type="ECO:0000256" key="6">
    <source>
        <dbReference type="ARBA" id="ARBA00022840"/>
    </source>
</evidence>
<evidence type="ECO:0000256" key="11">
    <source>
        <dbReference type="SAM" id="MobiDB-lite"/>
    </source>
</evidence>
<feature type="compositionally biased region" description="Low complexity" evidence="11">
    <location>
        <begin position="1151"/>
        <end position="1161"/>
    </location>
</feature>
<feature type="region of interest" description="Disordered" evidence="11">
    <location>
        <begin position="1258"/>
        <end position="1277"/>
    </location>
</feature>
<keyword evidence="6 9" id="KW-0067">ATP-binding</keyword>
<keyword evidence="1" id="KW-0723">Serine/threonine-protein kinase</keyword>
<feature type="repeat" description="ANK" evidence="8">
    <location>
        <begin position="2308"/>
        <end position="2340"/>
    </location>
</feature>
<feature type="region of interest" description="Disordered" evidence="11">
    <location>
        <begin position="1350"/>
        <end position="1372"/>
    </location>
</feature>
<gene>
    <name evidence="13" type="ORF">HYH02_000919</name>
</gene>
<feature type="compositionally biased region" description="Acidic residues" evidence="11">
    <location>
        <begin position="1355"/>
        <end position="1368"/>
    </location>
</feature>
<dbReference type="Proteomes" id="UP000613740">
    <property type="component" value="Unassembled WGS sequence"/>
</dbReference>
<feature type="region of interest" description="Disordered" evidence="11">
    <location>
        <begin position="1017"/>
        <end position="1204"/>
    </location>
</feature>
<dbReference type="Gene3D" id="1.10.510.10">
    <property type="entry name" value="Transferase(Phosphotransferase) domain 1"/>
    <property type="match status" value="1"/>
</dbReference>
<sequence>MPDPQLARRLAVSPAPLHHGASPLHFAAQHAHSAAVLQLLLERLGALGDTSADSFNSSAASASAAATATAPQLLDVLDDRQQTLLHYAAAADNAAALGLLLPHFGRRLGVDARDAAGATPLAAAAAASATAAAGCLLAAGAGLVPAPPRGWSPLHFAAMHDNDAMLRLLFEHAKRAAGGRPAAALAELNAADSEARRTPLHVAAEYGSAAAAAALLDLGADPTRRDQSGSTPLHLAAERGWGEVAAVLARATAAAAAAAGAAAARGKGGAGAAGAAAAGKAAAARVERDIAALATADALRATLYSDAGLAPMHLAAAANSVSALGRLAAAGHSVDVQARLPSPAAPAAVRRRWRGCAGWTPLHFAVAAGAVRAVECLLSDLGADPHARALGVTSPYDLVITLAGDQPPPLPDSAVDDDEDDNNGSLVGVAGGARSPFGPLSEDTAVKLLLVFASFLHPPEEVAGPAMQAAGASVAAAMDFAPALDAEPAAATAAAGGVGAVLQGGEAAWRPGGELAVSGGGAAAGLGGAAVPAASAVLGEHSVMKTAEAAAEQQQSQQQQQQPVLAKSGAALAKLPRPPTEAVAASGAGAGRPPLPPSASGGAAAGRSSRAQMKQVSDVRLAPLPQPQPPAVSPLGLLDATMRRGESINALMDKSDELRNQAELFQKKGRALKKKTSLWDALKSLVGATKGSAPPPQRQQQLRGKTSSMPTRAGGRPGANSSMMLPARPGGATAAQAAAAARAAARAAALEEEDNAVGAAAAAAKAAAGKDGAEEESEVARLVREHSEALRQMERERERERPRRAAATSTMPVPAGFVADMAAAARALERAERDEEPQVESLFARLFREQRQLQEEEEEKKKDKEGSPVQGSAPPPPPGGMALGAGEPRGGLRGRGREEQEQEQEQGETIFAISQQQWGRGRGGAAPGPLSQAVVRPPPPAAAPLRPQPPPPPGAGDDTSLAARRHRRGVAHHAETPARTEAAASSKAASAASDEDDAVRAQWHAMQADSAADARIVSHAAASASGPAVSPQRRDEQEVEEAEGAAAASAGYRPPKMAAMCAKKNVPAAPPRPEAAAAEDEAAEVYTLALEDGSTSLPPPAPSESPTGLPARAAAGAAPVAGAASPPLHGRRRRSFLRASMSDEEREARVRGAAAPRAATALPSASDESSHRSGRRLMSLAMDDSGGGGAAGSAAAAAGSGAAPGADVSVAELARVEAYYQDQSAVIPEAVGMMADVGGGESVGSRLRSAVKSMMSAFTRGGRRRPGAAPGGPPRSDMMTLMAAEDEDEDYARAPGSFPKARRRASSERDSGAYSAAYGGGGGGGGGIGLEVEGQSAALTSGMASLALARRSGVEESEEEEEAAEEGSGEATLGVFAAASALEPAGIPRPRMRFGVADEALLAGAGAAAAAAAPSQQQQQQQQQMPVPQPSAMPVSRPSIAAPVAAPVAPPARIPPLPPTGAAQQLRERYGEEGALAAPPPAPAALAGGLPPLPPLPGAGGAAAGGGGASPFAMMGAKRAVVPPSPFAMSLQPAQAAAAGGVPPPLPPFPAPQPAPVTPPPPPGSAAAAASPRVNLFMMPPPHAPVPVAAAQLAPAGASPFAGYAAPAAAGASPFSSAAAAAQPPPPLPQPHPPLQPRPVGGGGGAAAAVSPLNSPWGASTLNRAILRGPQRVVEMLLQTLPPRQAVVRLVPSATAPPPPPPPALAGGARAGAAGGAPPPQQQLRAVVEYLGKELEGLALSANAPSNPAATLARRLGQLSLAAVGSPGTQHAHTPASSAGPFSPYTPSPSAAAALSGSYGSGALGLPGLGSSRYCPSPGLATAGVSTAGGAGSGEGGGAAVTLASAASAAPVLPVAVRGLLELAPPAAVAGGGGEGAASAEGSEQWPTYVTTAANRDTAAWLAVEGVADTAAGWAALEVHATPAGAVAGGGHLWLGVGPQPDSISSSAGAAAGSQQGSRRASETAGGGGALSSADSTVTSTAGIPSGSSVLSGCSTTGDTPLGGAHLVDVREGHVVAGGSAAGGGGGGGGVGGGQRIKQLQLPAAGGRAGLLWDILGRTLTAVVNGRAPVLIAEDLPPLGAPPPTAASTTAPSAAAAAAAATAATAAVPALVPLVGVQLPGSCRLTLRWGGGGSGFALSGRCGCVDDMLAAAQEARARRRAPSGAAAGHDALFPSKEPSMTSLHFAAWSGNLRVLPQLIRAKGFHPDEPDADGWTALHFAALAGQPAAVSALLDLGATADLVTCHGRTPAMMAAGTRLSAGGAAAASECLQLLLEPRHAAGGGGPAGAAGAAGGKDRAAQQLLARDGRGRTLLMLAAEAGNLPAVTWLLSKGLDPLAVDGDGRKAQFYAAAADHTEVYDLLEEAAGGAIIQRAGAAAAPLLAAAGAGTGSGGAGSGQSNDVGAGGRDQHQPHQPHHQQQQQQQQQQPYAPAPAPVGAAGDGGYGAVTGGGVLRPWNWVLQSEDVTWSNVLGDGAFGEVFAGMYRGVKVAIKQLKPHLTAREQATLEKELSIMQGLPANERVAAFIGVVTRPDGLRGLVMARYSNNLHRLFTTRDPRLTARARFAAAWQMAEGLRFLHGHRVIHRDLKPDNVLVTEKLDIKLCDFGLSQVLAGTASEVASTQGAGHAFWMAPELLRGQPYDYKVDVWSWGVVLYQLATWVDDEVYAGIRRETLVYHWTTPGGTPPRLTDALPPGLHPELVSLLHDCLAEAPAARPDMAAAMKRLAALPVREFAKPAAAAAAPEAAYPGGGVSGGGISVSPAVGVRGGFFA</sequence>
<feature type="region of interest" description="Disordered" evidence="11">
    <location>
        <begin position="574"/>
        <end position="615"/>
    </location>
</feature>
<evidence type="ECO:0000313" key="14">
    <source>
        <dbReference type="Proteomes" id="UP000613740"/>
    </source>
</evidence>
<evidence type="ECO:0000256" key="10">
    <source>
        <dbReference type="SAM" id="Coils"/>
    </source>
</evidence>
<feature type="region of interest" description="Disordered" evidence="11">
    <location>
        <begin position="1938"/>
        <end position="1980"/>
    </location>
</feature>
<feature type="compositionally biased region" description="Low complexity" evidence="11">
    <location>
        <begin position="1106"/>
        <end position="1127"/>
    </location>
</feature>
<dbReference type="SUPFAM" id="SSF56112">
    <property type="entry name" value="Protein kinase-like (PK-like)"/>
    <property type="match status" value="1"/>
</dbReference>
<feature type="compositionally biased region" description="Low complexity" evidence="11">
    <location>
        <begin position="1945"/>
        <end position="1959"/>
    </location>
</feature>
<feature type="region of interest" description="Disordered" evidence="11">
    <location>
        <begin position="2386"/>
        <end position="2440"/>
    </location>
</feature>
<feature type="repeat" description="ANK" evidence="8">
    <location>
        <begin position="357"/>
        <end position="390"/>
    </location>
</feature>
<evidence type="ECO:0000256" key="9">
    <source>
        <dbReference type="PROSITE-ProRule" id="PRU10141"/>
    </source>
</evidence>
<dbReference type="InterPro" id="IPR017441">
    <property type="entry name" value="Protein_kinase_ATP_BS"/>
</dbReference>
<feature type="repeat" description="ANK" evidence="8">
    <location>
        <begin position="195"/>
        <end position="227"/>
    </location>
</feature>
<feature type="repeat" description="ANK" evidence="8">
    <location>
        <begin position="19"/>
        <end position="43"/>
    </location>
</feature>
<dbReference type="GO" id="GO:0005524">
    <property type="term" value="F:ATP binding"/>
    <property type="evidence" value="ECO:0007669"/>
    <property type="project" value="UniProtKB-UniRule"/>
</dbReference>
<feature type="compositionally biased region" description="Low complexity" evidence="11">
    <location>
        <begin position="981"/>
        <end position="992"/>
    </location>
</feature>
<feature type="compositionally biased region" description="Low complexity" evidence="11">
    <location>
        <begin position="2416"/>
        <end position="2427"/>
    </location>
</feature>
<feature type="domain" description="Protein kinase" evidence="12">
    <location>
        <begin position="2464"/>
        <end position="2726"/>
    </location>
</feature>
<evidence type="ECO:0000256" key="4">
    <source>
        <dbReference type="ARBA" id="ARBA00022741"/>
    </source>
</evidence>
<feature type="region of interest" description="Disordered" evidence="11">
    <location>
        <begin position="1617"/>
        <end position="1648"/>
    </location>
</feature>
<evidence type="ECO:0000259" key="12">
    <source>
        <dbReference type="PROSITE" id="PS50011"/>
    </source>
</evidence>
<feature type="compositionally biased region" description="Low complexity" evidence="11">
    <location>
        <begin position="1192"/>
        <end position="1204"/>
    </location>
</feature>
<feature type="binding site" evidence="9">
    <location>
        <position position="2491"/>
    </location>
    <ligand>
        <name>ATP</name>
        <dbReference type="ChEBI" id="CHEBI:30616"/>
    </ligand>
</feature>
<feature type="compositionally biased region" description="Pro residues" evidence="11">
    <location>
        <begin position="1542"/>
        <end position="1564"/>
    </location>
</feature>
<evidence type="ECO:0000256" key="1">
    <source>
        <dbReference type="ARBA" id="ARBA00022527"/>
    </source>
</evidence>
<feature type="compositionally biased region" description="Low complexity" evidence="11">
    <location>
        <begin position="1017"/>
        <end position="1031"/>
    </location>
</feature>
<dbReference type="PROSITE" id="PS50011">
    <property type="entry name" value="PROTEIN_KINASE_DOM"/>
    <property type="match status" value="1"/>
</dbReference>
<evidence type="ECO:0000313" key="13">
    <source>
        <dbReference type="EMBL" id="KAG2455099.1"/>
    </source>
</evidence>
<dbReference type="InterPro" id="IPR001245">
    <property type="entry name" value="Ser-Thr/Tyr_kinase_cat_dom"/>
</dbReference>
<feature type="region of interest" description="Disordered" evidence="11">
    <location>
        <begin position="1693"/>
        <end position="1720"/>
    </location>
</feature>
<dbReference type="PROSITE" id="PS50297">
    <property type="entry name" value="ANK_REP_REGION"/>
    <property type="match status" value="6"/>
</dbReference>
<organism evidence="13 14">
    <name type="scientific">Chlamydomonas schloesseri</name>
    <dbReference type="NCBI Taxonomy" id="2026947"/>
    <lineage>
        <taxon>Eukaryota</taxon>
        <taxon>Viridiplantae</taxon>
        <taxon>Chlorophyta</taxon>
        <taxon>core chlorophytes</taxon>
        <taxon>Chlorophyceae</taxon>
        <taxon>CS clade</taxon>
        <taxon>Chlamydomonadales</taxon>
        <taxon>Chlamydomonadaceae</taxon>
        <taxon>Chlamydomonas</taxon>
    </lineage>
</organism>
<feature type="region of interest" description="Disordered" evidence="11">
    <location>
        <begin position="1289"/>
        <end position="1312"/>
    </location>
</feature>
<evidence type="ECO:0000256" key="3">
    <source>
        <dbReference type="ARBA" id="ARBA00022737"/>
    </source>
</evidence>
<feature type="compositionally biased region" description="Polar residues" evidence="11">
    <location>
        <begin position="1767"/>
        <end position="1777"/>
    </location>
</feature>
<feature type="compositionally biased region" description="Gly residues" evidence="11">
    <location>
        <begin position="2386"/>
        <end position="2395"/>
    </location>
</feature>
<dbReference type="PROSITE" id="PS00108">
    <property type="entry name" value="PROTEIN_KINASE_ST"/>
    <property type="match status" value="1"/>
</dbReference>
<feature type="compositionally biased region" description="Pro residues" evidence="11">
    <location>
        <begin position="1623"/>
        <end position="1637"/>
    </location>
</feature>
<feature type="region of interest" description="Disordered" evidence="11">
    <location>
        <begin position="1412"/>
        <end position="1437"/>
    </location>
</feature>
<dbReference type="Gene3D" id="3.30.200.20">
    <property type="entry name" value="Phosphorylase Kinase, domain 1"/>
    <property type="match status" value="1"/>
</dbReference>
<evidence type="ECO:0000256" key="7">
    <source>
        <dbReference type="ARBA" id="ARBA00023043"/>
    </source>
</evidence>
<dbReference type="Pfam" id="PF12796">
    <property type="entry name" value="Ank_2"/>
    <property type="match status" value="3"/>
</dbReference>
<dbReference type="PROSITE" id="PS50088">
    <property type="entry name" value="ANK_REPEAT"/>
    <property type="match status" value="7"/>
</dbReference>
<dbReference type="Gene3D" id="1.20.5.110">
    <property type="match status" value="1"/>
</dbReference>
<dbReference type="PANTHER" id="PTHR24198">
    <property type="entry name" value="ANKYRIN REPEAT AND PROTEIN KINASE DOMAIN-CONTAINING PROTEIN"/>
    <property type="match status" value="1"/>
</dbReference>
<dbReference type="PANTHER" id="PTHR24198:SF165">
    <property type="entry name" value="ANKYRIN REPEAT-CONTAINING PROTEIN-RELATED"/>
    <property type="match status" value="1"/>
</dbReference>
<feature type="compositionally biased region" description="Pro residues" evidence="11">
    <location>
        <begin position="936"/>
        <end position="954"/>
    </location>
</feature>
<dbReference type="InterPro" id="IPR000719">
    <property type="entry name" value="Prot_kinase_dom"/>
</dbReference>
<proteinExistence type="predicted"/>
<dbReference type="OrthoDB" id="541319at2759"/>
<feature type="repeat" description="ANK" evidence="8">
    <location>
        <begin position="2212"/>
        <end position="2244"/>
    </location>
</feature>
<dbReference type="EMBL" id="JAEHOD010000001">
    <property type="protein sequence ID" value="KAG2455099.1"/>
    <property type="molecule type" value="Genomic_DNA"/>
</dbReference>
<feature type="compositionally biased region" description="Gly residues" evidence="11">
    <location>
        <begin position="881"/>
        <end position="893"/>
    </location>
</feature>
<dbReference type="CDD" id="cd15843">
    <property type="entry name" value="R-SNARE"/>
    <property type="match status" value="1"/>
</dbReference>
<feature type="region of interest" description="Disordered" evidence="11">
    <location>
        <begin position="1764"/>
        <end position="1791"/>
    </location>
</feature>
<dbReference type="SMART" id="SM00248">
    <property type="entry name" value="ANK"/>
    <property type="match status" value="11"/>
</dbReference>
<comment type="caution">
    <text evidence="13">The sequence shown here is derived from an EMBL/GenBank/DDBJ whole genome shotgun (WGS) entry which is preliminary data.</text>
</comment>
<dbReference type="InterPro" id="IPR011009">
    <property type="entry name" value="Kinase-like_dom_sf"/>
</dbReference>
<dbReference type="SMART" id="SM00220">
    <property type="entry name" value="S_TKc"/>
    <property type="match status" value="1"/>
</dbReference>
<feature type="region of interest" description="Disordered" evidence="11">
    <location>
        <begin position="687"/>
        <end position="724"/>
    </location>
</feature>
<feature type="compositionally biased region" description="Pro residues" evidence="11">
    <location>
        <begin position="1695"/>
        <end position="1704"/>
    </location>
</feature>
<evidence type="ECO:0000256" key="5">
    <source>
        <dbReference type="ARBA" id="ARBA00022777"/>
    </source>
</evidence>
<feature type="region of interest" description="Disordered" evidence="11">
    <location>
        <begin position="1537"/>
        <end position="1569"/>
    </location>
</feature>
<keyword evidence="10" id="KW-0175">Coiled coil</keyword>
<accession>A0A835WVJ0</accession>
<feature type="compositionally biased region" description="Basic and acidic residues" evidence="11">
    <location>
        <begin position="778"/>
        <end position="803"/>
    </location>
</feature>
<evidence type="ECO:0000256" key="8">
    <source>
        <dbReference type="PROSITE-ProRule" id="PRU00023"/>
    </source>
</evidence>
<protein>
    <recommendedName>
        <fullName evidence="12">Protein kinase domain-containing protein</fullName>
    </recommendedName>
</protein>
<keyword evidence="4 9" id="KW-0547">Nucleotide-binding</keyword>